<dbReference type="EMBL" id="FRFE01000004">
    <property type="protein sequence ID" value="SHO45995.1"/>
    <property type="molecule type" value="Genomic_DNA"/>
</dbReference>
<dbReference type="AlphaFoldDB" id="A0A1M7Y2A6"/>
<dbReference type="Pfam" id="PF02811">
    <property type="entry name" value="PHP"/>
    <property type="match status" value="1"/>
</dbReference>
<dbReference type="SUPFAM" id="SSF89550">
    <property type="entry name" value="PHP domain-like"/>
    <property type="match status" value="1"/>
</dbReference>
<dbReference type="InterPro" id="IPR016195">
    <property type="entry name" value="Pol/histidinol_Pase-like"/>
</dbReference>
<sequence length="279" mass="30631">MSIDLHIHSTFSDGTLSPSRLVGLAKAKRLTAISITDHDTMEGVDEAIRAGQNIDLEVVPGIEISAVFGQLHVHLLGYYIDQKDRKLRSTLEEIQSARVWRNTKIIEKLQEQGVPVTLEEVDQKSTVGQTGRPHIAQVLMEKGVVTSIDQAFNRFLARGCSAYVPRKVLEAVDGISLIADAGGIPVLAHPATIDNSLRKIPALVEQLVPCGLQGIEVYYPTHSKKNQKQLSRLAERYGLVVTGGSDYHGDIRPGTMLASGTNVYVPSIVLDQLKKRLRR</sequence>
<dbReference type="PANTHER" id="PTHR42924:SF3">
    <property type="entry name" value="POLYMERASE_HISTIDINOL PHOSPHATASE N-TERMINAL DOMAIN-CONTAINING PROTEIN"/>
    <property type="match status" value="1"/>
</dbReference>
<dbReference type="InterPro" id="IPR052018">
    <property type="entry name" value="PHP_domain"/>
</dbReference>
<feature type="domain" description="Polymerase/histidinol phosphatase N-terminal" evidence="1">
    <location>
        <begin position="3"/>
        <end position="68"/>
    </location>
</feature>
<dbReference type="PANTHER" id="PTHR42924">
    <property type="entry name" value="EXONUCLEASE"/>
    <property type="match status" value="1"/>
</dbReference>
<evidence type="ECO:0000313" key="3">
    <source>
        <dbReference type="Proteomes" id="UP000184603"/>
    </source>
</evidence>
<evidence type="ECO:0000259" key="1">
    <source>
        <dbReference type="SMART" id="SM00481"/>
    </source>
</evidence>
<dbReference type="Gene3D" id="3.20.20.140">
    <property type="entry name" value="Metal-dependent hydrolases"/>
    <property type="match status" value="1"/>
</dbReference>
<protein>
    <recommendedName>
        <fullName evidence="1">Polymerase/histidinol phosphatase N-terminal domain-containing protein</fullName>
    </recommendedName>
</protein>
<dbReference type="STRING" id="1121416.SAMN02745220_01287"/>
<dbReference type="SMART" id="SM00481">
    <property type="entry name" value="POLIIIAc"/>
    <property type="match status" value="1"/>
</dbReference>
<dbReference type="InterPro" id="IPR004013">
    <property type="entry name" value="PHP_dom"/>
</dbReference>
<dbReference type="InterPro" id="IPR003141">
    <property type="entry name" value="Pol/His_phosphatase_N"/>
</dbReference>
<dbReference type="OrthoDB" id="9804333at2"/>
<proteinExistence type="predicted"/>
<organism evidence="2 3">
    <name type="scientific">Desulfopila aestuarii DSM 18488</name>
    <dbReference type="NCBI Taxonomy" id="1121416"/>
    <lineage>
        <taxon>Bacteria</taxon>
        <taxon>Pseudomonadati</taxon>
        <taxon>Thermodesulfobacteriota</taxon>
        <taxon>Desulfobulbia</taxon>
        <taxon>Desulfobulbales</taxon>
        <taxon>Desulfocapsaceae</taxon>
        <taxon>Desulfopila</taxon>
    </lineage>
</organism>
<evidence type="ECO:0000313" key="2">
    <source>
        <dbReference type="EMBL" id="SHO45995.1"/>
    </source>
</evidence>
<dbReference type="CDD" id="cd07438">
    <property type="entry name" value="PHP_HisPPase_AMP"/>
    <property type="match status" value="1"/>
</dbReference>
<reference evidence="2 3" key="1">
    <citation type="submission" date="2016-12" db="EMBL/GenBank/DDBJ databases">
        <authorList>
            <person name="Song W.-J."/>
            <person name="Kurnit D.M."/>
        </authorList>
    </citation>
    <scope>NUCLEOTIDE SEQUENCE [LARGE SCALE GENOMIC DNA]</scope>
    <source>
        <strain evidence="2 3">DSM 18488</strain>
    </source>
</reference>
<dbReference type="Proteomes" id="UP000184603">
    <property type="component" value="Unassembled WGS sequence"/>
</dbReference>
<accession>A0A1M7Y2A6</accession>
<dbReference type="GO" id="GO:0035312">
    <property type="term" value="F:5'-3' DNA exonuclease activity"/>
    <property type="evidence" value="ECO:0007669"/>
    <property type="project" value="TreeGrafter"/>
</dbReference>
<dbReference type="Gene3D" id="1.10.150.650">
    <property type="match status" value="1"/>
</dbReference>
<name>A0A1M7Y2A6_9BACT</name>
<keyword evidence="3" id="KW-1185">Reference proteome</keyword>
<gene>
    <name evidence="2" type="ORF">SAMN02745220_01287</name>
</gene>
<dbReference type="RefSeq" id="WP_073612618.1">
    <property type="nucleotide sequence ID" value="NZ_FRFE01000004.1"/>
</dbReference>
<dbReference type="GO" id="GO:0004534">
    <property type="term" value="F:5'-3' RNA exonuclease activity"/>
    <property type="evidence" value="ECO:0007669"/>
    <property type="project" value="TreeGrafter"/>
</dbReference>